<dbReference type="EMBL" id="JTCM02000015">
    <property type="protein sequence ID" value="NEU72917.1"/>
    <property type="molecule type" value="Genomic_DNA"/>
</dbReference>
<comment type="caution">
    <text evidence="2">The sequence shown here is derived from an EMBL/GenBank/DDBJ whole genome shotgun (WGS) entry which is preliminary data.</text>
</comment>
<feature type="chain" id="PRO_5032758509" evidence="1">
    <location>
        <begin position="28"/>
        <end position="124"/>
    </location>
</feature>
<feature type="signal peptide" evidence="1">
    <location>
        <begin position="1"/>
        <end position="27"/>
    </location>
</feature>
<dbReference type="Proteomes" id="UP000031549">
    <property type="component" value="Unassembled WGS sequence"/>
</dbReference>
<organism evidence="2 3">
    <name type="scientific">Hassallia byssoidea VB512170</name>
    <dbReference type="NCBI Taxonomy" id="1304833"/>
    <lineage>
        <taxon>Bacteria</taxon>
        <taxon>Bacillati</taxon>
        <taxon>Cyanobacteriota</taxon>
        <taxon>Cyanophyceae</taxon>
        <taxon>Nostocales</taxon>
        <taxon>Tolypothrichaceae</taxon>
        <taxon>Hassallia</taxon>
    </lineage>
</organism>
<keyword evidence="3" id="KW-1185">Reference proteome</keyword>
<name>A0A846H5L4_9CYAN</name>
<sequence length="124" mass="13606">MKTRLKQITLLGLMTCVLAHLSLRASADSTADLVLSLKCKGGYNVNIWKRHGSGELLYRSTSPQGNLSLGKGTKENTGAAQVYKFKNGNYKYQVLEGKGDHQGQGTLEVFKKDRSILSKVCTQN</sequence>
<keyword evidence="1" id="KW-0732">Signal</keyword>
<evidence type="ECO:0000256" key="1">
    <source>
        <dbReference type="SAM" id="SignalP"/>
    </source>
</evidence>
<dbReference type="RefSeq" id="WP_039744304.1">
    <property type="nucleotide sequence ID" value="NZ_JTCM02000015.1"/>
</dbReference>
<evidence type="ECO:0000313" key="3">
    <source>
        <dbReference type="Proteomes" id="UP000031549"/>
    </source>
</evidence>
<reference evidence="2 3" key="1">
    <citation type="journal article" date="2015" name="Genome Announc.">
        <title>Draft Genome Sequence of Cyanobacterium Hassallia byssoidea Strain VB512170, Isolated from Monuments in India.</title>
        <authorList>
            <person name="Singh D."/>
            <person name="Chandrababunaidu M.M."/>
            <person name="Panda A."/>
            <person name="Sen D."/>
            <person name="Bhattacharyya S."/>
            <person name="Adhikary S.P."/>
            <person name="Tripathy S."/>
        </authorList>
    </citation>
    <scope>NUCLEOTIDE SEQUENCE [LARGE SCALE GENOMIC DNA]</scope>
    <source>
        <strain evidence="2 3">VB512170</strain>
    </source>
</reference>
<gene>
    <name evidence="2" type="ORF">PI95_010160</name>
</gene>
<protein>
    <submittedName>
        <fullName evidence="2">Uncharacterized protein</fullName>
    </submittedName>
</protein>
<accession>A0A846H5L4</accession>
<dbReference type="AlphaFoldDB" id="A0A846H5L4"/>
<proteinExistence type="predicted"/>
<evidence type="ECO:0000313" key="2">
    <source>
        <dbReference type="EMBL" id="NEU72917.1"/>
    </source>
</evidence>